<proteinExistence type="predicted"/>
<organism evidence="2">
    <name type="scientific">Brassica cretica</name>
    <name type="common">Mustard</name>
    <dbReference type="NCBI Taxonomy" id="69181"/>
    <lineage>
        <taxon>Eukaryota</taxon>
        <taxon>Viridiplantae</taxon>
        <taxon>Streptophyta</taxon>
        <taxon>Embryophyta</taxon>
        <taxon>Tracheophyta</taxon>
        <taxon>Spermatophyta</taxon>
        <taxon>Magnoliopsida</taxon>
        <taxon>eudicotyledons</taxon>
        <taxon>Gunneridae</taxon>
        <taxon>Pentapetalae</taxon>
        <taxon>rosids</taxon>
        <taxon>malvids</taxon>
        <taxon>Brassicales</taxon>
        <taxon>Brassicaceae</taxon>
        <taxon>Brassiceae</taxon>
        <taxon>Brassica</taxon>
    </lineage>
</organism>
<accession>A0A8S9IR86</accession>
<gene>
    <name evidence="2" type="ORF">F2Q70_00004790</name>
</gene>
<feature type="compositionally biased region" description="Low complexity" evidence="1">
    <location>
        <begin position="245"/>
        <end position="254"/>
    </location>
</feature>
<feature type="region of interest" description="Disordered" evidence="1">
    <location>
        <begin position="244"/>
        <end position="288"/>
    </location>
</feature>
<protein>
    <submittedName>
        <fullName evidence="2">Uncharacterized protein</fullName>
    </submittedName>
</protein>
<evidence type="ECO:0000256" key="1">
    <source>
        <dbReference type="SAM" id="MobiDB-lite"/>
    </source>
</evidence>
<sequence>MSSSFSFPRPTTTTDDLEDLYTVYEVDRAVVLDLASASETPETVRGGYYGAYLSFFQSCGPAFPIPEPLLEILAELGLSFTQILPNFLRHLTAFLVRAREEGLSFGLSEFCHLFLVKRNKQSPGTFLVSPRPGRHAIEDVPYCDEKWRKQFLVFKVDRASMCDFDFSRLPWNWAENIVHSGSSLMSGEIRGLIRVLWRGGTNRTQPVIGSSEDEAERSQEVIATSSTQAQSLDRLARQLIRRSSFRTSGSASRSRASDRPSLNSIRDSDDNDVPGERRSPVSLSLGSKDEDDMISLAGRMRSAGCRLPSLTSSTEKLAYAKVVVASSKVVAQRARIVALEVERDRDIRRVSRVARRDVAGRCREILESLKEKWANKKKEAPAKIQLQEVVANINLLNELKDGGLNVDAELARLKEMKKDCEGLVVLAASVEARLRVVSNERKSALEQALADSYLDVLVSLKEKWEKKKAATDREAHLREVMANIDLLKEIMDNNLLASDELLRLRTKEVELGSEVDVMAVSDFSVEKLDLPHIMEDLPEDFFAKVPSVMNDRGDETECEGGHFKDGEFDVEDFSALVGGVGCNRRLDQGPDLQSTVRTVTIFEYMTFSKLELRGLSSPNDQNRRSRGALHGVWSLGGYCRAYLSFFQSCGLSFPIPEPVLKILADLGLSFTQILSNFLRHLIALLVRAREEGLSFSLGEFCHLVLVKWNKQSPKTFLVSPCPGRPSSEDEVIATSYDLISLASRMRSAGCRLPSLASATEKEAYAKVEVTSSKVMEAFNEYVVAMEDRVEISRNDKDIENIGSEIKRLSAELETTKREGKRDAKKIEALTDDWRRPCQENANLVAQEKWTNKKKEASAEIQLQEVVANIDLLNELKDGGLNVDAELTRLKEMEKNCEGLVALAAISDWLIFLLDLPQVSEDSVDQARGSSLRYGDAFSLYKALLRAERIRSGDVTEALTEVLHEETRLPRATPKEGKDLEGKKSAVRTKSGSPTGSEGRDRPPKKAKTIGEAHRLGASGDTVVAKLFHWQFSHSKDCPIMEDPDSVAHLATEANNEFTTTLERCLQDVPRSDELYVVKKVVRELKLGLKMAQDRGRANAAQLAAPEKLGNQAASLEARLRVVSNERKSALGQVSFLEAKAESSTNKFSDDYGLATYDAKKALADSYLDVLVFLKEKWEKKKATTDCEARLREVMANIDLLKEIMDNNLLASDELLHLRTKEVELRSELDVMAVSDFYVEKLDLPQIMDDLPQIMDDLPEDFFAKVPSEFNDTGDKTKRAGGQFEDGEFNVDE</sequence>
<dbReference type="InterPro" id="IPR012436">
    <property type="entry name" value="DUF1633"/>
</dbReference>
<feature type="region of interest" description="Disordered" evidence="1">
    <location>
        <begin position="1272"/>
        <end position="1292"/>
    </location>
</feature>
<dbReference type="Pfam" id="PF07794">
    <property type="entry name" value="DUF1633"/>
    <property type="match status" value="2"/>
</dbReference>
<reference evidence="2" key="1">
    <citation type="submission" date="2019-12" db="EMBL/GenBank/DDBJ databases">
        <title>Genome sequencing and annotation of Brassica cretica.</title>
        <authorList>
            <person name="Studholme D.J."/>
            <person name="Sarris P.F."/>
        </authorList>
    </citation>
    <scope>NUCLEOTIDE SEQUENCE</scope>
    <source>
        <strain evidence="2">PFS-102/07</strain>
        <tissue evidence="2">Leaf</tissue>
    </source>
</reference>
<feature type="region of interest" description="Disordered" evidence="1">
    <location>
        <begin position="965"/>
        <end position="1012"/>
    </location>
</feature>
<comment type="caution">
    <text evidence="2">The sequence shown here is derived from an EMBL/GenBank/DDBJ whole genome shotgun (WGS) entry which is preliminary data.</text>
</comment>
<name>A0A8S9IR86_BRACR</name>
<dbReference type="EMBL" id="QGKY02001015">
    <property type="protein sequence ID" value="KAF2571277.1"/>
    <property type="molecule type" value="Genomic_DNA"/>
</dbReference>
<evidence type="ECO:0000313" key="2">
    <source>
        <dbReference type="EMBL" id="KAF2571277.1"/>
    </source>
</evidence>
<feature type="compositionally biased region" description="Basic and acidic residues" evidence="1">
    <location>
        <begin position="965"/>
        <end position="983"/>
    </location>
</feature>
<feature type="compositionally biased region" description="Basic and acidic residues" evidence="1">
    <location>
        <begin position="997"/>
        <end position="1012"/>
    </location>
</feature>